<evidence type="ECO:0000313" key="1">
    <source>
        <dbReference type="EMBL" id="SVP92813.1"/>
    </source>
</evidence>
<name>A0A3B0MRN8_THEAN</name>
<gene>
    <name evidence="2" type="ORF">TAT_000260900</name>
    <name evidence="1" type="ORF">TAV_000261100</name>
</gene>
<dbReference type="AlphaFoldDB" id="A0A3B0MRN8"/>
<organism evidence="1">
    <name type="scientific">Theileria annulata</name>
    <dbReference type="NCBI Taxonomy" id="5874"/>
    <lineage>
        <taxon>Eukaryota</taxon>
        <taxon>Sar</taxon>
        <taxon>Alveolata</taxon>
        <taxon>Apicomplexa</taxon>
        <taxon>Aconoidasida</taxon>
        <taxon>Piroplasmida</taxon>
        <taxon>Theileriidae</taxon>
        <taxon>Theileria</taxon>
    </lineage>
</organism>
<sequence length="109" mass="12678">MFNNELDSIIINKLQNSLNIPNINTPNTTNNNTPNTTNTTIIKENKKFGIGYKKKIKISSDKLKLLNHIHQSNFKTKNNKKKINKINKNNEKNEKKDNLTRLDLIFNNQ</sequence>
<accession>A0A3B0MRN8</accession>
<protein>
    <submittedName>
        <fullName evidence="1">Uncharacterized protein</fullName>
    </submittedName>
</protein>
<proteinExistence type="predicted"/>
<evidence type="ECO:0000313" key="2">
    <source>
        <dbReference type="EMBL" id="SVP93616.1"/>
    </source>
</evidence>
<reference evidence="1" key="1">
    <citation type="submission" date="2018-07" db="EMBL/GenBank/DDBJ databases">
        <authorList>
            <person name="Quirk P.G."/>
            <person name="Krulwich T.A."/>
        </authorList>
    </citation>
    <scope>NUCLEOTIDE SEQUENCE</scope>
    <source>
        <strain evidence="1">Anand</strain>
    </source>
</reference>
<dbReference type="EMBL" id="UIVS01000003">
    <property type="protein sequence ID" value="SVP92813.1"/>
    <property type="molecule type" value="Genomic_DNA"/>
</dbReference>
<dbReference type="EMBL" id="UIVT01000003">
    <property type="protein sequence ID" value="SVP93616.1"/>
    <property type="molecule type" value="Genomic_DNA"/>
</dbReference>